<sequence>MSLSEKDLLAMPADDYMNDVQISFFKQRLLDKQRVLQERLNGHQKVMVGERAPDAADMASGEESRSLAMSFVSRDTAELKRVSLALAAITEDEYGYCQETGVEIGIPRLLAVPESLYSVEAMSVIEAQRQHLRGVA</sequence>
<name>A0A0F9UWV6_9ZZZZ</name>
<reference evidence="1" key="1">
    <citation type="journal article" date="2015" name="Nature">
        <title>Complex archaea that bridge the gap between prokaryotes and eukaryotes.</title>
        <authorList>
            <person name="Spang A."/>
            <person name="Saw J.H."/>
            <person name="Jorgensen S.L."/>
            <person name="Zaremba-Niedzwiedzka K."/>
            <person name="Martijn J."/>
            <person name="Lind A.E."/>
            <person name="van Eijk R."/>
            <person name="Schleper C."/>
            <person name="Guy L."/>
            <person name="Ettema T.J."/>
        </authorList>
    </citation>
    <scope>NUCLEOTIDE SEQUENCE</scope>
</reference>
<gene>
    <name evidence="1" type="ORF">LCGC14_0171540</name>
</gene>
<evidence type="ECO:0000313" key="1">
    <source>
        <dbReference type="EMBL" id="KKN96224.1"/>
    </source>
</evidence>
<dbReference type="SUPFAM" id="SSF109635">
    <property type="entry name" value="DnaK suppressor protein DksA, alpha-hairpin domain"/>
    <property type="match status" value="1"/>
</dbReference>
<comment type="caution">
    <text evidence="1">The sequence shown here is derived from an EMBL/GenBank/DDBJ whole genome shotgun (WGS) entry which is preliminary data.</text>
</comment>
<dbReference type="PANTHER" id="PTHR33823:SF2">
    <property type="entry name" value="RNA POLYMERASE-BINDING TRANSCRIPTION FACTOR DKSA"/>
    <property type="match status" value="1"/>
</dbReference>
<dbReference type="Gene3D" id="1.20.120.910">
    <property type="entry name" value="DksA, coiled-coil domain"/>
    <property type="match status" value="1"/>
</dbReference>
<dbReference type="PANTHER" id="PTHR33823">
    <property type="entry name" value="RNA POLYMERASE-BINDING TRANSCRIPTION FACTOR DKSA-RELATED"/>
    <property type="match status" value="1"/>
</dbReference>
<dbReference type="PROSITE" id="PS51128">
    <property type="entry name" value="ZF_DKSA_2"/>
    <property type="match status" value="1"/>
</dbReference>
<protein>
    <submittedName>
        <fullName evidence="1">Uncharacterized protein</fullName>
    </submittedName>
</protein>
<dbReference type="SUPFAM" id="SSF57716">
    <property type="entry name" value="Glucocorticoid receptor-like (DNA-binding domain)"/>
    <property type="match status" value="1"/>
</dbReference>
<dbReference type="AlphaFoldDB" id="A0A0F9UWV6"/>
<accession>A0A0F9UWV6</accession>
<proteinExistence type="predicted"/>
<dbReference type="InterPro" id="IPR037187">
    <property type="entry name" value="DnaK_N"/>
</dbReference>
<dbReference type="EMBL" id="LAZR01000066">
    <property type="protein sequence ID" value="KKN96224.1"/>
    <property type="molecule type" value="Genomic_DNA"/>
</dbReference>
<organism evidence="1">
    <name type="scientific">marine sediment metagenome</name>
    <dbReference type="NCBI Taxonomy" id="412755"/>
    <lineage>
        <taxon>unclassified sequences</taxon>
        <taxon>metagenomes</taxon>
        <taxon>ecological metagenomes</taxon>
    </lineage>
</organism>